<proteinExistence type="predicted"/>
<dbReference type="InterPro" id="IPR039968">
    <property type="entry name" value="BcerS-like"/>
</dbReference>
<comment type="caution">
    <text evidence="2">The sequence shown here is derived from an EMBL/GenBank/DDBJ whole genome shotgun (WGS) entry which is preliminary data.</text>
</comment>
<sequence>MIVVKVVESRKELNDFVNVPFSLYGKEEPWVPPLKGDFKKYIQGKDNALNCGPNERIVAYKEGTPCGRLLVGINTELNDYKGYKEGYIALYECIDDLEVAKALLGYAESFLQRHGMEKMKGPLSLPAGDDYRGFLVDNFEDPTLVMNTYNKPYYNDQFLAYGMEKYLDCYGYKGMFDTEQRERMEKLIPYAMKRYGFTVEKLDLKNMDREMADVKEVILKAMPEEWDDFMPPTDEEIKLIAKQLLPFADPDFIYIARDKDRNPIGFNIALPDYNQVLKKMNGRLLPFGLFKFLYYKRKINRLRIFVLFVVPEYRRKGVTAAIYFEGLKRGMEKGYIYAEGSTIWEYNRPMQNDALGFADKPYKTYRVYIKSLKHQ</sequence>
<dbReference type="AlphaFoldDB" id="A0A941HSC4"/>
<accession>A0A941HSC4</accession>
<feature type="domain" description="N-acetyltransferase" evidence="1">
    <location>
        <begin position="202"/>
        <end position="373"/>
    </location>
</feature>
<reference evidence="2" key="1">
    <citation type="submission" date="2021-04" db="EMBL/GenBank/DDBJ databases">
        <title>Proteiniclasticum sedimins sp. nov., an obligate anaerobic bacterium isolated from anaerobic sludge.</title>
        <authorList>
            <person name="Liu J."/>
        </authorList>
    </citation>
    <scope>NUCLEOTIDE SEQUENCE</scope>
    <source>
        <strain evidence="2">BAD-10</strain>
    </source>
</reference>
<dbReference type="Proteomes" id="UP000675379">
    <property type="component" value="Unassembled WGS sequence"/>
</dbReference>
<dbReference type="PANTHER" id="PTHR41368:SF1">
    <property type="entry name" value="PROTEIN YGHO"/>
    <property type="match status" value="1"/>
</dbReference>
<name>A0A941HSC4_9CLOT</name>
<organism evidence="2 3">
    <name type="scientific">Proteiniclasticum sediminis</name>
    <dbReference type="NCBI Taxonomy" id="2804028"/>
    <lineage>
        <taxon>Bacteria</taxon>
        <taxon>Bacillati</taxon>
        <taxon>Bacillota</taxon>
        <taxon>Clostridia</taxon>
        <taxon>Eubacteriales</taxon>
        <taxon>Clostridiaceae</taxon>
        <taxon>Proteiniclasticum</taxon>
    </lineage>
</organism>
<dbReference type="RefSeq" id="WP_211802526.1">
    <property type="nucleotide sequence ID" value="NZ_JAGSCS010000020.1"/>
</dbReference>
<dbReference type="PROSITE" id="PS51186">
    <property type="entry name" value="GNAT"/>
    <property type="match status" value="1"/>
</dbReference>
<dbReference type="SUPFAM" id="SSF55729">
    <property type="entry name" value="Acyl-CoA N-acyltransferases (Nat)"/>
    <property type="match status" value="1"/>
</dbReference>
<keyword evidence="3" id="KW-1185">Reference proteome</keyword>
<dbReference type="Gene3D" id="3.40.630.30">
    <property type="match status" value="1"/>
</dbReference>
<evidence type="ECO:0000313" key="2">
    <source>
        <dbReference type="EMBL" id="MBR0577107.1"/>
    </source>
</evidence>
<dbReference type="InterPro" id="IPR000182">
    <property type="entry name" value="GNAT_dom"/>
</dbReference>
<dbReference type="PANTHER" id="PTHR41368">
    <property type="entry name" value="PROTEIN YGHO"/>
    <property type="match status" value="1"/>
</dbReference>
<dbReference type="GO" id="GO:0016747">
    <property type="term" value="F:acyltransferase activity, transferring groups other than amino-acyl groups"/>
    <property type="evidence" value="ECO:0007669"/>
    <property type="project" value="InterPro"/>
</dbReference>
<dbReference type="InterPro" id="IPR016181">
    <property type="entry name" value="Acyl_CoA_acyltransferase"/>
</dbReference>
<dbReference type="EMBL" id="JAGSCS010000020">
    <property type="protein sequence ID" value="MBR0577107.1"/>
    <property type="molecule type" value="Genomic_DNA"/>
</dbReference>
<gene>
    <name evidence="2" type="ORF">KCG48_12355</name>
</gene>
<evidence type="ECO:0000313" key="3">
    <source>
        <dbReference type="Proteomes" id="UP000675379"/>
    </source>
</evidence>
<protein>
    <recommendedName>
        <fullName evidence="1">N-acetyltransferase domain-containing protein</fullName>
    </recommendedName>
</protein>
<evidence type="ECO:0000259" key="1">
    <source>
        <dbReference type="PROSITE" id="PS51186"/>
    </source>
</evidence>